<dbReference type="Pfam" id="PF00856">
    <property type="entry name" value="SET"/>
    <property type="match status" value="1"/>
</dbReference>
<name>A0A0R3SIE2_HYMDI</name>
<dbReference type="GO" id="GO:0005634">
    <property type="term" value="C:nucleus"/>
    <property type="evidence" value="ECO:0007669"/>
    <property type="project" value="UniProtKB-SubCell"/>
</dbReference>
<feature type="domain" description="AWS" evidence="11">
    <location>
        <begin position="311"/>
        <end position="357"/>
    </location>
</feature>
<comment type="subcellular location">
    <subcellularLocation>
        <location evidence="2">Chromosome</location>
    </subcellularLocation>
    <subcellularLocation>
        <location evidence="1">Nucleus</location>
    </subcellularLocation>
</comment>
<dbReference type="Pfam" id="PF17907">
    <property type="entry name" value="AWS"/>
    <property type="match status" value="1"/>
</dbReference>
<dbReference type="AlphaFoldDB" id="A0A0R3SIE2"/>
<dbReference type="PANTHER" id="PTHR22884">
    <property type="entry name" value="SET DOMAIN PROTEINS"/>
    <property type="match status" value="1"/>
</dbReference>
<dbReference type="InterPro" id="IPR001214">
    <property type="entry name" value="SET_dom"/>
</dbReference>
<keyword evidence="3" id="KW-0158">Chromosome</keyword>
<feature type="compositionally biased region" description="Low complexity" evidence="8">
    <location>
        <begin position="535"/>
        <end position="545"/>
    </location>
</feature>
<keyword evidence="5" id="KW-0808">Transferase</keyword>
<dbReference type="SMART" id="SM00317">
    <property type="entry name" value="SET"/>
    <property type="match status" value="1"/>
</dbReference>
<keyword evidence="4" id="KW-0489">Methyltransferase</keyword>
<feature type="region of interest" description="Disordered" evidence="8">
    <location>
        <begin position="500"/>
        <end position="586"/>
    </location>
</feature>
<protein>
    <submittedName>
        <fullName evidence="12">Histone-lysine N-methyltransferase</fullName>
    </submittedName>
</protein>
<keyword evidence="6" id="KW-0949">S-adenosyl-L-methionine</keyword>
<feature type="compositionally biased region" description="Polar residues" evidence="8">
    <location>
        <begin position="215"/>
        <end position="242"/>
    </location>
</feature>
<evidence type="ECO:0000259" key="9">
    <source>
        <dbReference type="PROSITE" id="PS50280"/>
    </source>
</evidence>
<dbReference type="GO" id="GO:0032259">
    <property type="term" value="P:methylation"/>
    <property type="evidence" value="ECO:0007669"/>
    <property type="project" value="UniProtKB-KW"/>
</dbReference>
<dbReference type="PROSITE" id="PS50280">
    <property type="entry name" value="SET"/>
    <property type="match status" value="1"/>
</dbReference>
<evidence type="ECO:0000256" key="7">
    <source>
        <dbReference type="ARBA" id="ARBA00023242"/>
    </source>
</evidence>
<feature type="region of interest" description="Disordered" evidence="8">
    <location>
        <begin position="214"/>
        <end position="242"/>
    </location>
</feature>
<evidence type="ECO:0000256" key="8">
    <source>
        <dbReference type="SAM" id="MobiDB-lite"/>
    </source>
</evidence>
<dbReference type="Gene3D" id="2.170.270.10">
    <property type="entry name" value="SET domain"/>
    <property type="match status" value="1"/>
</dbReference>
<dbReference type="InterPro" id="IPR013083">
    <property type="entry name" value="Znf_RING/FYVE/PHD"/>
</dbReference>
<dbReference type="Gene3D" id="3.30.40.10">
    <property type="entry name" value="Zinc/RING finger domain, C3HC4 (zinc finger)"/>
    <property type="match status" value="1"/>
</dbReference>
<dbReference type="STRING" id="6216.A0A0R3SIE2"/>
<dbReference type="PROSITE" id="PS50868">
    <property type="entry name" value="POST_SET"/>
    <property type="match status" value="1"/>
</dbReference>
<keyword evidence="7" id="KW-0539">Nucleus</keyword>
<dbReference type="InterPro" id="IPR006560">
    <property type="entry name" value="AWS_dom"/>
</dbReference>
<dbReference type="PROSITE" id="PS51215">
    <property type="entry name" value="AWS"/>
    <property type="match status" value="1"/>
</dbReference>
<evidence type="ECO:0000256" key="3">
    <source>
        <dbReference type="ARBA" id="ARBA00022454"/>
    </source>
</evidence>
<organism evidence="12">
    <name type="scientific">Hymenolepis diminuta</name>
    <name type="common">Rat tapeworm</name>
    <dbReference type="NCBI Taxonomy" id="6216"/>
    <lineage>
        <taxon>Eukaryota</taxon>
        <taxon>Metazoa</taxon>
        <taxon>Spiralia</taxon>
        <taxon>Lophotrochozoa</taxon>
        <taxon>Platyhelminthes</taxon>
        <taxon>Cestoda</taxon>
        <taxon>Eucestoda</taxon>
        <taxon>Cyclophyllidea</taxon>
        <taxon>Hymenolepididae</taxon>
        <taxon>Hymenolepis</taxon>
    </lineage>
</organism>
<feature type="compositionally biased region" description="Polar residues" evidence="8">
    <location>
        <begin position="565"/>
        <end position="581"/>
    </location>
</feature>
<feature type="domain" description="SET" evidence="9">
    <location>
        <begin position="359"/>
        <end position="476"/>
    </location>
</feature>
<feature type="compositionally biased region" description="Acidic residues" evidence="8">
    <location>
        <begin position="727"/>
        <end position="737"/>
    </location>
</feature>
<evidence type="ECO:0000313" key="12">
    <source>
        <dbReference type="WBParaSite" id="HDID_0000470701-mRNA-1"/>
    </source>
</evidence>
<dbReference type="InterPro" id="IPR050777">
    <property type="entry name" value="SET2_Histone-Lys_MeTrsfase"/>
</dbReference>
<dbReference type="GO" id="GO:0016279">
    <property type="term" value="F:protein-lysine N-methyltransferase activity"/>
    <property type="evidence" value="ECO:0007669"/>
    <property type="project" value="UniProtKB-ARBA"/>
</dbReference>
<dbReference type="SMART" id="SM00570">
    <property type="entry name" value="AWS"/>
    <property type="match status" value="1"/>
</dbReference>
<proteinExistence type="predicted"/>
<reference evidence="12" key="1">
    <citation type="submission" date="2017-02" db="UniProtKB">
        <authorList>
            <consortium name="WormBaseParasite"/>
        </authorList>
    </citation>
    <scope>IDENTIFICATION</scope>
</reference>
<dbReference type="InterPro" id="IPR003616">
    <property type="entry name" value="Post-SET_dom"/>
</dbReference>
<evidence type="ECO:0000259" key="10">
    <source>
        <dbReference type="PROSITE" id="PS50868"/>
    </source>
</evidence>
<dbReference type="SUPFAM" id="SSF82199">
    <property type="entry name" value="SET domain"/>
    <property type="match status" value="1"/>
</dbReference>
<evidence type="ECO:0000256" key="6">
    <source>
        <dbReference type="ARBA" id="ARBA00022691"/>
    </source>
</evidence>
<sequence length="772" mass="86699">LPSFKKSSNLPWFSFIQVSLGEKYYCTACQRGRVPCYGEIVWVRVPPLKLLQDLNFLNWEFLTPEIQFLRYSFPPDDVEDDCKNGIWWPGEILHPRSFHYKHSTKLEQFTQLDLKSRLGFFAVRLFGLKSTTPFHEVSPVDALKIQSLPVNKAAADPRIFPVCIWTTQARVHYFTPEDVDQELNETCVPPGLEDPDPILELFLPDSTRECLGLETSGSRLKSPSTAAASNRRVSGGSNSEANQRRQAFNIRKNCAYLEAVKTAGEALSARQEYRESILYLDSDRPAYYVAVKTNVPVGQVRIRARDDDSVNGIERCSCTEANPCGLDSNCLNRICSTNCVNCKFGPLCRNQFFTQRTYPKQEMFYTDSRRGWGARTLQFIPKDEFVNEYVGELIDEAESRRRTDFAKENNVKCTYIMALDHRYVDAGPKGNMSRFYNHSCDPNLSAHIWNVKGDFRIGLFAVRDIQPGEELTFNYNSYSNGVSMGKCHCGAPNCQGIMGTAKDRPYLSDDSTTTCDSEREEEELAPRPKSKKKTTATSIAANTNRNKSIGKRRENGEASVKLNGVKSSRATSVDSSAPQVPTSSISNTNNNSINELAVFASKNKTSYCSRCNKVISKILEIPKSGISCNGNGRDFGLVCPRSDCKKTYHIQCLLADRVIDNRWICPTHHCAICGAHGTVFCCMCDVSYCAAHVEGSVDVLPPLKFGDFARVICKAHTDMFSSVSQDSDSEDTEEAEDFHENAARLKGKKRILSSKPNMSSSKRRRDISEHSR</sequence>
<evidence type="ECO:0000256" key="4">
    <source>
        <dbReference type="ARBA" id="ARBA00022603"/>
    </source>
</evidence>
<dbReference type="InterPro" id="IPR046341">
    <property type="entry name" value="SET_dom_sf"/>
</dbReference>
<evidence type="ECO:0000256" key="1">
    <source>
        <dbReference type="ARBA" id="ARBA00004123"/>
    </source>
</evidence>
<accession>A0A0R3SIE2</accession>
<evidence type="ECO:0000259" key="11">
    <source>
        <dbReference type="PROSITE" id="PS51215"/>
    </source>
</evidence>
<feature type="region of interest" description="Disordered" evidence="8">
    <location>
        <begin position="724"/>
        <end position="772"/>
    </location>
</feature>
<feature type="domain" description="Post-SET" evidence="10">
    <location>
        <begin position="483"/>
        <end position="499"/>
    </location>
</feature>
<dbReference type="WBParaSite" id="HDID_0000470701-mRNA-1">
    <property type="protein sequence ID" value="HDID_0000470701-mRNA-1"/>
    <property type="gene ID" value="HDID_0000470701"/>
</dbReference>
<dbReference type="GO" id="GO:0140938">
    <property type="term" value="F:histone H3 methyltransferase activity"/>
    <property type="evidence" value="ECO:0007669"/>
    <property type="project" value="UniProtKB-ARBA"/>
</dbReference>
<evidence type="ECO:0000256" key="5">
    <source>
        <dbReference type="ARBA" id="ARBA00022679"/>
    </source>
</evidence>
<dbReference type="GO" id="GO:0005694">
    <property type="term" value="C:chromosome"/>
    <property type="evidence" value="ECO:0007669"/>
    <property type="project" value="UniProtKB-SubCell"/>
</dbReference>
<evidence type="ECO:0000256" key="2">
    <source>
        <dbReference type="ARBA" id="ARBA00004286"/>
    </source>
</evidence>